<name>A0A8S9H752_BRACR</name>
<evidence type="ECO:0000313" key="2">
    <source>
        <dbReference type="Proteomes" id="UP000712281"/>
    </source>
</evidence>
<reference evidence="1" key="1">
    <citation type="submission" date="2019-12" db="EMBL/GenBank/DDBJ databases">
        <title>Genome sequencing and annotation of Brassica cretica.</title>
        <authorList>
            <person name="Studholme D.J."/>
            <person name="Sarris P.F."/>
        </authorList>
    </citation>
    <scope>NUCLEOTIDE SEQUENCE</scope>
    <source>
        <strain evidence="1">PFS-001/15</strain>
        <tissue evidence="1">Leaf</tissue>
    </source>
</reference>
<sequence>MRISGWRYQLAPLLASRAHHTRPWFLTFSRTSFRTFTSSTLPSTVNPYRSWNFTTMLARRAWMLGRRMGIWDWSSIVRYSLNLQDPPVFTRTPSLSTADGLFPSSRCSTDISATVLLHGRFFQTSKVTTTNEARSRGNDAVAMEAVVEKAVDTAMESVVVMEAMVEDVSVDTMVVVGGGGYLSGGDGGGYDGAGYGGGSGGYHSESDGGYGGDGG</sequence>
<organism evidence="1 2">
    <name type="scientific">Brassica cretica</name>
    <name type="common">Mustard</name>
    <dbReference type="NCBI Taxonomy" id="69181"/>
    <lineage>
        <taxon>Eukaryota</taxon>
        <taxon>Viridiplantae</taxon>
        <taxon>Streptophyta</taxon>
        <taxon>Embryophyta</taxon>
        <taxon>Tracheophyta</taxon>
        <taxon>Spermatophyta</taxon>
        <taxon>Magnoliopsida</taxon>
        <taxon>eudicotyledons</taxon>
        <taxon>Gunneridae</taxon>
        <taxon>Pentapetalae</taxon>
        <taxon>rosids</taxon>
        <taxon>malvids</taxon>
        <taxon>Brassicales</taxon>
        <taxon>Brassicaceae</taxon>
        <taxon>Brassiceae</taxon>
        <taxon>Brassica</taxon>
    </lineage>
</organism>
<gene>
    <name evidence="1" type="ORF">F2Q68_00036435</name>
</gene>
<evidence type="ECO:0000313" key="1">
    <source>
        <dbReference type="EMBL" id="KAF2552347.1"/>
    </source>
</evidence>
<protein>
    <submittedName>
        <fullName evidence="1">Uncharacterized protein</fullName>
    </submittedName>
</protein>
<accession>A0A8S9H752</accession>
<dbReference type="EMBL" id="QGKW02001988">
    <property type="protein sequence ID" value="KAF2552347.1"/>
    <property type="molecule type" value="Genomic_DNA"/>
</dbReference>
<comment type="caution">
    <text evidence="1">The sequence shown here is derived from an EMBL/GenBank/DDBJ whole genome shotgun (WGS) entry which is preliminary data.</text>
</comment>
<proteinExistence type="predicted"/>
<dbReference type="Proteomes" id="UP000712281">
    <property type="component" value="Unassembled WGS sequence"/>
</dbReference>
<dbReference type="AlphaFoldDB" id="A0A8S9H752"/>